<dbReference type="CDD" id="cd20302">
    <property type="entry name" value="cupin_DAD"/>
    <property type="match status" value="1"/>
</dbReference>
<dbReference type="InterPro" id="IPR014710">
    <property type="entry name" value="RmlC-like_jellyroll"/>
</dbReference>
<dbReference type="Gene3D" id="4.10.240.10">
    <property type="entry name" value="Zn(2)-C6 fungal-type DNA-binding domain"/>
    <property type="match status" value="1"/>
</dbReference>
<dbReference type="CDD" id="cd00067">
    <property type="entry name" value="GAL4"/>
    <property type="match status" value="1"/>
</dbReference>
<sequence>MENPAVAPLGGSSRRAGYTRQRRGCLTCRQRKKKCDQIYPVCTHCSRLNLVCKREAPRPLKSSSPAPSDTATNSDSTVTRTPRVELQLRSVTHLCQPLGLPLSESGDVDMEDLVGSRRAMLRYYTVTFAFLLTTNLENNCFLSVSAWASSHLALRDDKFKPLSLRHRGYALARLQESVQQSRLSTEMCLAVTMVLCSMESISEATDSWYPHLAGAAAALTQGPNSPSDPKQAVQVTFEGRWLLRNFAYHDVMMSVSMDCPPLIRGFYWATEDDSLPDPYFGFASRLLFLVSETSVLNFDFAEVNDLSRTGQTGAPGNISTRARNIEDELQKWLCPSSEIGTPLALLGETYRNAALIHLYRTLRRHVSGYTAVLQAKIKSCVQAIVKLSQEVSEGCLVECTLLFPLFMAGGEAHEMSEIEAIREKLGNMIKWRKFRNVEACLEVLDEVWRRRADGSRTSDQGNVDWVDIVKHKGWKLSISPSPPWQAKTPPSQKSSKNVPTKPLFLIAGPVYPLCPTILSFLASSTSNAMNAFGSPKLQMFGSALFYSASREATLSTFSAYDDLAFLSRHRHAGAVHATVLKGRWHYLEHPWWATEGGYAYEPPGDIHTLEVPEDVKEMVTLFHVTGAYIYVDPDGNPVGVEDVFSKLDKAKKHYEAVGLGASFADQFVR</sequence>
<dbReference type="SMART" id="SM00066">
    <property type="entry name" value="GAL4"/>
    <property type="match status" value="1"/>
</dbReference>
<comment type="caution">
    <text evidence="5">The sequence shown here is derived from an EMBL/GenBank/DDBJ whole genome shotgun (WGS) entry which is preliminary data.</text>
</comment>
<feature type="domain" description="Zn(2)-C6 fungal-type" evidence="4">
    <location>
        <begin position="24"/>
        <end position="54"/>
    </location>
</feature>
<dbReference type="PANTHER" id="PTHR37534:SF46">
    <property type="entry name" value="ZN(II)2CYS6 TRANSCRIPTION FACTOR (EUROFUNG)"/>
    <property type="match status" value="1"/>
</dbReference>
<name>A0A428UE28_9HYPO</name>
<dbReference type="SUPFAM" id="SSF57701">
    <property type="entry name" value="Zn2/Cys6 DNA-binding domain"/>
    <property type="match status" value="1"/>
</dbReference>
<dbReference type="InterPro" id="IPR011051">
    <property type="entry name" value="RmlC_Cupin_sf"/>
</dbReference>
<gene>
    <name evidence="5" type="ORF">CEP52_002395</name>
</gene>
<feature type="compositionally biased region" description="Polar residues" evidence="3">
    <location>
        <begin position="61"/>
        <end position="80"/>
    </location>
</feature>
<dbReference type="GO" id="GO:0005634">
    <property type="term" value="C:nucleus"/>
    <property type="evidence" value="ECO:0007669"/>
    <property type="project" value="UniProtKB-SubCell"/>
</dbReference>
<evidence type="ECO:0000313" key="6">
    <source>
        <dbReference type="Proteomes" id="UP000287144"/>
    </source>
</evidence>
<organism evidence="5 6">
    <name type="scientific">Fusarium oligoseptatum</name>
    <dbReference type="NCBI Taxonomy" id="2604345"/>
    <lineage>
        <taxon>Eukaryota</taxon>
        <taxon>Fungi</taxon>
        <taxon>Dikarya</taxon>
        <taxon>Ascomycota</taxon>
        <taxon>Pezizomycotina</taxon>
        <taxon>Sordariomycetes</taxon>
        <taxon>Hypocreomycetidae</taxon>
        <taxon>Hypocreales</taxon>
        <taxon>Nectriaceae</taxon>
        <taxon>Fusarium</taxon>
        <taxon>Fusarium solani species complex</taxon>
    </lineage>
</organism>
<reference evidence="5 6" key="1">
    <citation type="submission" date="2017-06" db="EMBL/GenBank/DDBJ databases">
        <title>Comparative genomic analysis of Ambrosia Fusariam Clade fungi.</title>
        <authorList>
            <person name="Stajich J.E."/>
            <person name="Carrillo J."/>
            <person name="Kijimoto T."/>
            <person name="Eskalen A."/>
            <person name="O'Donnell K."/>
            <person name="Kasson M."/>
        </authorList>
    </citation>
    <scope>NUCLEOTIDE SEQUENCE [LARGE SCALE GENOMIC DNA]</scope>
    <source>
        <strain evidence="5 6">NRRL62579</strain>
    </source>
</reference>
<evidence type="ECO:0000313" key="5">
    <source>
        <dbReference type="EMBL" id="RSM12512.1"/>
    </source>
</evidence>
<protein>
    <recommendedName>
        <fullName evidence="4">Zn(2)-C6 fungal-type domain-containing protein</fullName>
    </recommendedName>
</protein>
<evidence type="ECO:0000259" key="4">
    <source>
        <dbReference type="PROSITE" id="PS50048"/>
    </source>
</evidence>
<dbReference type="EMBL" id="NKCK01000013">
    <property type="protein sequence ID" value="RSM12512.1"/>
    <property type="molecule type" value="Genomic_DNA"/>
</dbReference>
<dbReference type="GO" id="GO:0000981">
    <property type="term" value="F:DNA-binding transcription factor activity, RNA polymerase II-specific"/>
    <property type="evidence" value="ECO:0007669"/>
    <property type="project" value="InterPro"/>
</dbReference>
<accession>A0A428UE28</accession>
<dbReference type="AlphaFoldDB" id="A0A428UE28"/>
<dbReference type="Pfam" id="PF00172">
    <property type="entry name" value="Zn_clus"/>
    <property type="match status" value="1"/>
</dbReference>
<dbReference type="GO" id="GO:0008270">
    <property type="term" value="F:zinc ion binding"/>
    <property type="evidence" value="ECO:0007669"/>
    <property type="project" value="InterPro"/>
</dbReference>
<proteinExistence type="predicted"/>
<evidence type="ECO:0000256" key="2">
    <source>
        <dbReference type="ARBA" id="ARBA00023242"/>
    </source>
</evidence>
<keyword evidence="2" id="KW-0539">Nucleus</keyword>
<dbReference type="InterPro" id="IPR001138">
    <property type="entry name" value="Zn2Cys6_DnaBD"/>
</dbReference>
<evidence type="ECO:0000256" key="1">
    <source>
        <dbReference type="ARBA" id="ARBA00004123"/>
    </source>
</evidence>
<dbReference type="InterPro" id="IPR021858">
    <property type="entry name" value="Fun_TF"/>
</dbReference>
<dbReference type="PROSITE" id="PS00463">
    <property type="entry name" value="ZN2_CY6_FUNGAL_1"/>
    <property type="match status" value="1"/>
</dbReference>
<dbReference type="SUPFAM" id="SSF51182">
    <property type="entry name" value="RmlC-like cupins"/>
    <property type="match status" value="1"/>
</dbReference>
<dbReference type="PROSITE" id="PS50048">
    <property type="entry name" value="ZN2_CY6_FUNGAL_2"/>
    <property type="match status" value="1"/>
</dbReference>
<dbReference type="Proteomes" id="UP000287144">
    <property type="component" value="Unassembled WGS sequence"/>
</dbReference>
<dbReference type="STRING" id="1325735.A0A428UE28"/>
<dbReference type="CDD" id="cd12148">
    <property type="entry name" value="fungal_TF_MHR"/>
    <property type="match status" value="1"/>
</dbReference>
<dbReference type="Pfam" id="PF12973">
    <property type="entry name" value="Cupin_7"/>
    <property type="match status" value="1"/>
</dbReference>
<keyword evidence="6" id="KW-1185">Reference proteome</keyword>
<dbReference type="InterPro" id="IPR036864">
    <property type="entry name" value="Zn2-C6_fun-type_DNA-bd_sf"/>
</dbReference>
<comment type="subcellular location">
    <subcellularLocation>
        <location evidence="1">Nucleus</location>
    </subcellularLocation>
</comment>
<dbReference type="PANTHER" id="PTHR37534">
    <property type="entry name" value="TRANSCRIPTIONAL ACTIVATOR PROTEIN UGA3"/>
    <property type="match status" value="1"/>
</dbReference>
<dbReference type="Pfam" id="PF11951">
    <property type="entry name" value="Fungal_trans_2"/>
    <property type="match status" value="1"/>
</dbReference>
<feature type="region of interest" description="Disordered" evidence="3">
    <location>
        <begin position="58"/>
        <end position="81"/>
    </location>
</feature>
<dbReference type="Gene3D" id="2.60.120.10">
    <property type="entry name" value="Jelly Rolls"/>
    <property type="match status" value="1"/>
</dbReference>
<evidence type="ECO:0000256" key="3">
    <source>
        <dbReference type="SAM" id="MobiDB-lite"/>
    </source>
</evidence>
<dbReference type="InterPro" id="IPR025979">
    <property type="entry name" value="ChrR-like_cupin_dom"/>
</dbReference>